<dbReference type="GO" id="GO:0032259">
    <property type="term" value="P:methylation"/>
    <property type="evidence" value="ECO:0007669"/>
    <property type="project" value="UniProtKB-KW"/>
</dbReference>
<dbReference type="PIRSF" id="PIRSF015855">
    <property type="entry name" value="TypeIII_Mtase_mKpnI"/>
    <property type="match status" value="1"/>
</dbReference>
<name>A0A7X2CD47_9PSED</name>
<dbReference type="Proteomes" id="UP000437970">
    <property type="component" value="Unassembled WGS sequence"/>
</dbReference>
<accession>A0A7X2CD47</accession>
<dbReference type="InterPro" id="IPR029063">
    <property type="entry name" value="SAM-dependent_MTases_sf"/>
</dbReference>
<dbReference type="EMBL" id="WIVW01000011">
    <property type="protein sequence ID" value="MQU27020.1"/>
    <property type="molecule type" value="Genomic_DNA"/>
</dbReference>
<dbReference type="Gene3D" id="3.40.50.150">
    <property type="entry name" value="Vaccinia Virus protein VP39"/>
    <property type="match status" value="1"/>
</dbReference>
<organism evidence="8 9">
    <name type="scientific">Pseudomonas helleri</name>
    <dbReference type="NCBI Taxonomy" id="1608996"/>
    <lineage>
        <taxon>Bacteria</taxon>
        <taxon>Pseudomonadati</taxon>
        <taxon>Pseudomonadota</taxon>
        <taxon>Gammaproteobacteria</taxon>
        <taxon>Pseudomonadales</taxon>
        <taxon>Pseudomonadaceae</taxon>
        <taxon>Pseudomonas</taxon>
    </lineage>
</organism>
<evidence type="ECO:0000313" key="8">
    <source>
        <dbReference type="EMBL" id="MQU27020.1"/>
    </source>
</evidence>
<keyword evidence="5" id="KW-0949">S-adenosyl-L-methionine</keyword>
<dbReference type="GO" id="GO:0009007">
    <property type="term" value="F:site-specific DNA-methyltransferase (adenine-specific) activity"/>
    <property type="evidence" value="ECO:0007669"/>
    <property type="project" value="UniProtKB-EC"/>
</dbReference>
<dbReference type="GO" id="GO:0003677">
    <property type="term" value="F:DNA binding"/>
    <property type="evidence" value="ECO:0007669"/>
    <property type="project" value="InterPro"/>
</dbReference>
<keyword evidence="3 8" id="KW-0489">Methyltransferase</keyword>
<sequence length="653" mass="72116">MQIIDAQSPEAHSADLKAENIAKLKALFPELLSEGPNGVAINQDVLKQLVGDATATDADEKYGLNWHGKRAARQLALTPSIGTLLPCPDESEDWDSTRNLMIEGDNLEVLKLLQKSYAGKVKLIYIDPPYNTGKDFVYPDNFQDNIKNYLELTGQLEGGAKISSNADTSGRFHTDWLNMIYPRLKLARNLLKDDGIIFISIDSTEVANLRTTCDEVFGGECFVIDLIWKKRDGAPNDRTIGSVHEHILVYGKSLSSNSGRTLAEENLNLMPRTEKADAEYQIFREPNGPDKRGRFRKIDTTANAKGGRDVASLHYGIINPYTDVAVYPRSGTCWRHSEAEMKKLEEDGRLYWGVNGTATTPMRKLFLSEAKNGMSTPSILTDMPLNQHAARELEVLFGQKSVFDTPKPVDLLKLIVGIGSNENDLILDFFAGSGSTAESVMLRNLEDGGSRRFIVAQLPEPINLDNKDQKIPYEYCKSIGKASNIAELTKERLRRSGARIKADNPMFSGDTGFRVFKLDTSNIRAWNPSPTNLAADLLAHEDHLIEGRSESDILYELLLKLGLDLCVPIEQQQIASKTVHSVGGGVLLACLAEHITRDQVEDLAQGIITWQKAQPPAGDSTCVFRDSAFADDIAKTNLAAILNQAGIKNVRSL</sequence>
<dbReference type="Pfam" id="PF01555">
    <property type="entry name" value="N6_N4_Mtase"/>
    <property type="match status" value="1"/>
</dbReference>
<evidence type="ECO:0000256" key="5">
    <source>
        <dbReference type="ARBA" id="ARBA00022691"/>
    </source>
</evidence>
<dbReference type="InterPro" id="IPR002295">
    <property type="entry name" value="N4/N6-MTase_EcoPI_Mod-like"/>
</dbReference>
<dbReference type="InterPro" id="IPR002052">
    <property type="entry name" value="DNA_methylase_N6_adenine_CS"/>
</dbReference>
<comment type="similarity">
    <text evidence="1">Belongs to the N(4)/N(6)-methyltransferase family.</text>
</comment>
<evidence type="ECO:0000256" key="1">
    <source>
        <dbReference type="ARBA" id="ARBA00006594"/>
    </source>
</evidence>
<dbReference type="SUPFAM" id="SSF53335">
    <property type="entry name" value="S-adenosyl-L-methionine-dependent methyltransferases"/>
    <property type="match status" value="1"/>
</dbReference>
<keyword evidence="4 8" id="KW-0808">Transferase</keyword>
<proteinExistence type="inferred from homology"/>
<feature type="domain" description="DNA methylase N-4/N-6" evidence="7">
    <location>
        <begin position="121"/>
        <end position="441"/>
    </location>
</feature>
<evidence type="ECO:0000256" key="6">
    <source>
        <dbReference type="ARBA" id="ARBA00047942"/>
    </source>
</evidence>
<dbReference type="PROSITE" id="PS00092">
    <property type="entry name" value="N6_MTASE"/>
    <property type="match status" value="1"/>
</dbReference>
<dbReference type="EC" id="2.1.1.72" evidence="2"/>
<comment type="catalytic activity">
    <reaction evidence="6">
        <text>a 2'-deoxyadenosine in DNA + S-adenosyl-L-methionine = an N(6)-methyl-2'-deoxyadenosine in DNA + S-adenosyl-L-homocysteine + H(+)</text>
        <dbReference type="Rhea" id="RHEA:15197"/>
        <dbReference type="Rhea" id="RHEA-COMP:12418"/>
        <dbReference type="Rhea" id="RHEA-COMP:12419"/>
        <dbReference type="ChEBI" id="CHEBI:15378"/>
        <dbReference type="ChEBI" id="CHEBI:57856"/>
        <dbReference type="ChEBI" id="CHEBI:59789"/>
        <dbReference type="ChEBI" id="CHEBI:90615"/>
        <dbReference type="ChEBI" id="CHEBI:90616"/>
        <dbReference type="EC" id="2.1.1.72"/>
    </reaction>
</comment>
<dbReference type="InterPro" id="IPR002941">
    <property type="entry name" value="DNA_methylase_N4/N6"/>
</dbReference>
<evidence type="ECO:0000313" key="9">
    <source>
        <dbReference type="Proteomes" id="UP000437970"/>
    </source>
</evidence>
<dbReference type="PRINTS" id="PR00506">
    <property type="entry name" value="D21N6MTFRASE"/>
</dbReference>
<comment type="caution">
    <text evidence="8">The sequence shown here is derived from an EMBL/GenBank/DDBJ whole genome shotgun (WGS) entry which is preliminary data.</text>
</comment>
<gene>
    <name evidence="8" type="ORF">GHO29_11040</name>
</gene>
<evidence type="ECO:0000256" key="4">
    <source>
        <dbReference type="ARBA" id="ARBA00022679"/>
    </source>
</evidence>
<dbReference type="AlphaFoldDB" id="A0A7X2CD47"/>
<protein>
    <recommendedName>
        <fullName evidence="2">site-specific DNA-methyltransferase (adenine-specific)</fullName>
        <ecNumber evidence="2">2.1.1.72</ecNumber>
    </recommendedName>
</protein>
<evidence type="ECO:0000259" key="7">
    <source>
        <dbReference type="Pfam" id="PF01555"/>
    </source>
</evidence>
<reference evidence="8 9" key="1">
    <citation type="submission" date="2019-10" db="EMBL/GenBank/DDBJ databases">
        <title>Evaluation of single-gene subtyping targets for Pseudomonas.</title>
        <authorList>
            <person name="Reichler S.J."/>
            <person name="Orsi R.H."/>
            <person name="Wiedmann M."/>
            <person name="Martin N.H."/>
            <person name="Murphy S.I."/>
        </authorList>
    </citation>
    <scope>NUCLEOTIDE SEQUENCE [LARGE SCALE GENOMIC DNA]</scope>
    <source>
        <strain evidence="8 9">FSL R10-1984</strain>
    </source>
</reference>
<evidence type="ECO:0000256" key="2">
    <source>
        <dbReference type="ARBA" id="ARBA00011900"/>
    </source>
</evidence>
<evidence type="ECO:0000256" key="3">
    <source>
        <dbReference type="ARBA" id="ARBA00022603"/>
    </source>
</evidence>
<dbReference type="GO" id="GO:0008170">
    <property type="term" value="F:N-methyltransferase activity"/>
    <property type="evidence" value="ECO:0007669"/>
    <property type="project" value="InterPro"/>
</dbReference>